<name>A0A0M3KFT2_ANISI</name>
<dbReference type="WBParaSite" id="ASIM_0001984301-mRNA-1">
    <property type="protein sequence ID" value="ASIM_0001984301-mRNA-1"/>
    <property type="gene ID" value="ASIM_0001984301"/>
</dbReference>
<reference evidence="2 3" key="2">
    <citation type="submission" date="2018-11" db="EMBL/GenBank/DDBJ databases">
        <authorList>
            <consortium name="Pathogen Informatics"/>
        </authorList>
    </citation>
    <scope>NUCLEOTIDE SEQUENCE [LARGE SCALE GENOMIC DNA]</scope>
</reference>
<reference evidence="4" key="1">
    <citation type="submission" date="2017-02" db="UniProtKB">
        <authorList>
            <consortium name="WormBaseParasite"/>
        </authorList>
    </citation>
    <scope>IDENTIFICATION</scope>
</reference>
<dbReference type="EMBL" id="UYRR01036865">
    <property type="protein sequence ID" value="VDK68273.1"/>
    <property type="molecule type" value="Genomic_DNA"/>
</dbReference>
<keyword evidence="3" id="KW-1185">Reference proteome</keyword>
<organism evidence="4">
    <name type="scientific">Anisakis simplex</name>
    <name type="common">Herring worm</name>
    <dbReference type="NCBI Taxonomy" id="6269"/>
    <lineage>
        <taxon>Eukaryota</taxon>
        <taxon>Metazoa</taxon>
        <taxon>Ecdysozoa</taxon>
        <taxon>Nematoda</taxon>
        <taxon>Chromadorea</taxon>
        <taxon>Rhabditida</taxon>
        <taxon>Spirurina</taxon>
        <taxon>Ascaridomorpha</taxon>
        <taxon>Ascaridoidea</taxon>
        <taxon>Anisakidae</taxon>
        <taxon>Anisakis</taxon>
        <taxon>Anisakis simplex complex</taxon>
    </lineage>
</organism>
<evidence type="ECO:0000313" key="3">
    <source>
        <dbReference type="Proteomes" id="UP000267096"/>
    </source>
</evidence>
<protein>
    <submittedName>
        <fullName evidence="4">GED domain-containing protein</fullName>
    </submittedName>
</protein>
<evidence type="ECO:0000313" key="2">
    <source>
        <dbReference type="EMBL" id="VDK68273.1"/>
    </source>
</evidence>
<dbReference type="Proteomes" id="UP000267096">
    <property type="component" value="Unassembled WGS sequence"/>
</dbReference>
<dbReference type="AlphaFoldDB" id="A0A0M3KFT2"/>
<sequence length="122" mass="13427">MLDAAHIALNFIMLLQETIPVSLDETREKLLQALKNEATFLLDNSDEFSHEKMNLNTISAEKLRSTLEQFLRKQIDEVQLRTDTNIGGDSSDSRSDDSISNSSAVVTTTSSSNRSAPSPPDG</sequence>
<evidence type="ECO:0000313" key="4">
    <source>
        <dbReference type="WBParaSite" id="ASIM_0001984301-mRNA-1"/>
    </source>
</evidence>
<feature type="region of interest" description="Disordered" evidence="1">
    <location>
        <begin position="81"/>
        <end position="122"/>
    </location>
</feature>
<accession>A0A0M3KFT2</accession>
<feature type="compositionally biased region" description="Low complexity" evidence="1">
    <location>
        <begin position="98"/>
        <end position="116"/>
    </location>
</feature>
<proteinExistence type="predicted"/>
<evidence type="ECO:0000256" key="1">
    <source>
        <dbReference type="SAM" id="MobiDB-lite"/>
    </source>
</evidence>
<gene>
    <name evidence="2" type="ORF">ASIM_LOCUS19230</name>
</gene>